<dbReference type="RefSeq" id="WP_260746824.1">
    <property type="nucleotide sequence ID" value="NZ_CP092109.1"/>
</dbReference>
<gene>
    <name evidence="2" type="ORF">L9S41_12355</name>
</gene>
<dbReference type="PANTHER" id="PTHR33531">
    <property type="entry name" value="RUBRERYTHRIN SUBFAMILY"/>
    <property type="match status" value="1"/>
</dbReference>
<dbReference type="SUPFAM" id="SSF47240">
    <property type="entry name" value="Ferritin-like"/>
    <property type="match status" value="1"/>
</dbReference>
<dbReference type="CDD" id="cd01045">
    <property type="entry name" value="Ferritin_like_AB"/>
    <property type="match status" value="1"/>
</dbReference>
<evidence type="ECO:0000259" key="1">
    <source>
        <dbReference type="Pfam" id="PF02915"/>
    </source>
</evidence>
<name>A0ABY5ZMK2_9BACT</name>
<accession>A0ABY5ZMK2</accession>
<dbReference type="Gene3D" id="1.20.5.420">
    <property type="entry name" value="Immunoglobulin FC, subunit C"/>
    <property type="match status" value="2"/>
</dbReference>
<evidence type="ECO:0000313" key="2">
    <source>
        <dbReference type="EMBL" id="UWZ78471.1"/>
    </source>
</evidence>
<evidence type="ECO:0000313" key="3">
    <source>
        <dbReference type="Proteomes" id="UP001060414"/>
    </source>
</evidence>
<proteinExistence type="predicted"/>
<dbReference type="InterPro" id="IPR003251">
    <property type="entry name" value="Rr_diiron-bd_dom"/>
</dbReference>
<reference evidence="2" key="1">
    <citation type="journal article" date="2022" name="Environ. Microbiol.">
        <title>Geoalkalibacter halelectricus SAP #1 sp. nov. possessing extracellular electron transfer and mineral#reducing capabilities from a haloalkaline environment.</title>
        <authorList>
            <person name="Yadav S."/>
            <person name="Singh R."/>
            <person name="Sundharam S.S."/>
            <person name="Chaudhary S."/>
            <person name="Krishnamurthi S."/>
            <person name="Patil S.A."/>
        </authorList>
    </citation>
    <scope>NUCLEOTIDE SEQUENCE</scope>
    <source>
        <strain evidence="2">SAP-1</strain>
    </source>
</reference>
<feature type="domain" description="Rubrerythrin diiron-binding" evidence="1">
    <location>
        <begin position="4"/>
        <end position="139"/>
    </location>
</feature>
<protein>
    <submittedName>
        <fullName evidence="2">Ferritin family protein</fullName>
    </submittedName>
</protein>
<keyword evidence="3" id="KW-1185">Reference proteome</keyword>
<sequence length="171" mass="19668">MNVFEFAMKMETDAEAYYKKLAEETNVEGIRNIFLDLAADEKKHYQIFEAMKARTDLSAMEDSKALESAKNAFEKLLGQRPAAGEIKGDLDAYQHAMKMEAEGARVYEEALARETNPEVQNLLKRVIAEEQKHFNIIQNVYDFVNAPNEFLAWREFSNVEEFRNFGRDVGA</sequence>
<dbReference type="EMBL" id="CP092109">
    <property type="protein sequence ID" value="UWZ78471.1"/>
    <property type="molecule type" value="Genomic_DNA"/>
</dbReference>
<organism evidence="2 3">
    <name type="scientific">Geoalkalibacter halelectricus</name>
    <dbReference type="NCBI Taxonomy" id="2847045"/>
    <lineage>
        <taxon>Bacteria</taxon>
        <taxon>Pseudomonadati</taxon>
        <taxon>Thermodesulfobacteriota</taxon>
        <taxon>Desulfuromonadia</taxon>
        <taxon>Desulfuromonadales</taxon>
        <taxon>Geoalkalibacteraceae</taxon>
        <taxon>Geoalkalibacter</taxon>
    </lineage>
</organism>
<dbReference type="Proteomes" id="UP001060414">
    <property type="component" value="Chromosome"/>
</dbReference>
<dbReference type="Pfam" id="PF02915">
    <property type="entry name" value="Rubrerythrin"/>
    <property type="match status" value="1"/>
</dbReference>
<dbReference type="InterPro" id="IPR009078">
    <property type="entry name" value="Ferritin-like_SF"/>
</dbReference>
<dbReference type="PANTHER" id="PTHR33531:SF7">
    <property type="entry name" value="HYPOTHETICAL MEMBRANE PROTEIN, CONSERVED"/>
    <property type="match status" value="1"/>
</dbReference>